<protein>
    <submittedName>
        <fullName evidence="1">Uncharacterized protein</fullName>
    </submittedName>
</protein>
<keyword evidence="2" id="KW-1185">Reference proteome</keyword>
<gene>
    <name evidence="1" type="ORF">ACCO45_003404</name>
</gene>
<proteinExistence type="predicted"/>
<accession>A0ACC4E062</accession>
<evidence type="ECO:0000313" key="2">
    <source>
        <dbReference type="Proteomes" id="UP001638806"/>
    </source>
</evidence>
<reference evidence="1" key="1">
    <citation type="submission" date="2024-12" db="EMBL/GenBank/DDBJ databases">
        <title>Comparative genomics and development of molecular markers within Purpureocillium lilacinum and among Purpureocillium species.</title>
        <authorList>
            <person name="Yeh Z.-Y."/>
            <person name="Ni N.-T."/>
            <person name="Lo P.-H."/>
            <person name="Mushyakhwo K."/>
            <person name="Lin C.-F."/>
            <person name="Nai Y.-S."/>
        </authorList>
    </citation>
    <scope>NUCLEOTIDE SEQUENCE</scope>
    <source>
        <strain evidence="1">NCHU-NPUST-175</strain>
    </source>
</reference>
<dbReference type="Proteomes" id="UP001638806">
    <property type="component" value="Unassembled WGS sequence"/>
</dbReference>
<organism evidence="1 2">
    <name type="scientific">Purpureocillium lilacinum</name>
    <name type="common">Paecilomyces lilacinus</name>
    <dbReference type="NCBI Taxonomy" id="33203"/>
    <lineage>
        <taxon>Eukaryota</taxon>
        <taxon>Fungi</taxon>
        <taxon>Dikarya</taxon>
        <taxon>Ascomycota</taxon>
        <taxon>Pezizomycotina</taxon>
        <taxon>Sordariomycetes</taxon>
        <taxon>Hypocreomycetidae</taxon>
        <taxon>Hypocreales</taxon>
        <taxon>Ophiocordycipitaceae</taxon>
        <taxon>Purpureocillium</taxon>
    </lineage>
</organism>
<name>A0ACC4E062_PURLI</name>
<dbReference type="EMBL" id="JBGNUJ010000003">
    <property type="protein sequence ID" value="KAL3961881.1"/>
    <property type="molecule type" value="Genomic_DNA"/>
</dbReference>
<sequence>MSCAAAASHHQVSLPIESPEKTTGGAGESCIAATSITGSNDVDARASWSSQRSPVSRAAASCRCALDILEKGFESPARAQSHSLDPADPSRSVCAASEHASTQGPGFWLGFPTTAISEPAIPDMHL</sequence>
<evidence type="ECO:0000313" key="1">
    <source>
        <dbReference type="EMBL" id="KAL3961881.1"/>
    </source>
</evidence>
<comment type="caution">
    <text evidence="1">The sequence shown here is derived from an EMBL/GenBank/DDBJ whole genome shotgun (WGS) entry which is preliminary data.</text>
</comment>